<accession>A0AAE3QBJ6</accession>
<reference evidence="2" key="1">
    <citation type="submission" date="2022-03" db="EMBL/GenBank/DDBJ databases">
        <title>Fererhizobium litorale gen. nov., sp. nov., isolated from sandy sediments of the Sea of Japan seashore.</title>
        <authorList>
            <person name="Romanenko L."/>
            <person name="Kurilenko V."/>
            <person name="Otstavnykh N."/>
            <person name="Svetashev V."/>
            <person name="Tekutyeva L."/>
            <person name="Isaeva M."/>
            <person name="Mikhailov V."/>
        </authorList>
    </citation>
    <scope>NUCLEOTIDE SEQUENCE</scope>
    <source>
        <strain evidence="2">KMM 9576</strain>
    </source>
</reference>
<protein>
    <recommendedName>
        <fullName evidence="4">ElaB/YqjD/DUF883 family membrane-anchored ribosome-binding protein</fullName>
    </recommendedName>
</protein>
<dbReference type="Proteomes" id="UP001161580">
    <property type="component" value="Unassembled WGS sequence"/>
</dbReference>
<keyword evidence="3" id="KW-1185">Reference proteome</keyword>
<organism evidence="2 3">
    <name type="scientific">Ferirhizobium litorale</name>
    <dbReference type="NCBI Taxonomy" id="2927786"/>
    <lineage>
        <taxon>Bacteria</taxon>
        <taxon>Pseudomonadati</taxon>
        <taxon>Pseudomonadota</taxon>
        <taxon>Alphaproteobacteria</taxon>
        <taxon>Hyphomicrobiales</taxon>
        <taxon>Rhizobiaceae</taxon>
        <taxon>Ferirhizobium</taxon>
    </lineage>
</organism>
<name>A0AAE3QBJ6_9HYPH</name>
<dbReference type="RefSeq" id="WP_311785011.1">
    <property type="nucleotide sequence ID" value="NZ_JALDYY010000001.1"/>
</dbReference>
<keyword evidence="1" id="KW-1133">Transmembrane helix</keyword>
<keyword evidence="1" id="KW-0812">Transmembrane</keyword>
<evidence type="ECO:0000313" key="3">
    <source>
        <dbReference type="Proteomes" id="UP001161580"/>
    </source>
</evidence>
<evidence type="ECO:0000256" key="1">
    <source>
        <dbReference type="SAM" id="Phobius"/>
    </source>
</evidence>
<evidence type="ECO:0000313" key="2">
    <source>
        <dbReference type="EMBL" id="MDI7920850.1"/>
    </source>
</evidence>
<comment type="caution">
    <text evidence="2">The sequence shown here is derived from an EMBL/GenBank/DDBJ whole genome shotgun (WGS) entry which is preliminary data.</text>
</comment>
<sequence>MAPSIFSSNRRNRNGTIEQIEETVEDQLENLRSEIAALASLVQKTGARKGRKLRAQTEAGLEDLWSSSEDLLGELRDGYLRGSHELKRTVRKHPLATVGAAAAFGLVLALLARR</sequence>
<dbReference type="AlphaFoldDB" id="A0AAE3QBJ6"/>
<evidence type="ECO:0008006" key="4">
    <source>
        <dbReference type="Google" id="ProtNLM"/>
    </source>
</evidence>
<proteinExistence type="predicted"/>
<gene>
    <name evidence="2" type="ORF">MRS75_01985</name>
</gene>
<dbReference type="EMBL" id="JALDYZ010000001">
    <property type="protein sequence ID" value="MDI7920850.1"/>
    <property type="molecule type" value="Genomic_DNA"/>
</dbReference>
<feature type="transmembrane region" description="Helical" evidence="1">
    <location>
        <begin position="95"/>
        <end position="112"/>
    </location>
</feature>
<keyword evidence="1" id="KW-0472">Membrane</keyword>